<gene>
    <name evidence="1" type="ORF">KZP06_09270</name>
</gene>
<protein>
    <submittedName>
        <fullName evidence="1">Uncharacterized protein</fullName>
    </submittedName>
</protein>
<proteinExistence type="predicted"/>
<organism evidence="1 2">
    <name type="scientific">Bifidobacterium pseudocatenulatum</name>
    <dbReference type="NCBI Taxonomy" id="28026"/>
    <lineage>
        <taxon>Bacteria</taxon>
        <taxon>Bacillati</taxon>
        <taxon>Actinomycetota</taxon>
        <taxon>Actinomycetes</taxon>
        <taxon>Bifidobacteriales</taxon>
        <taxon>Bifidobacteriaceae</taxon>
        <taxon>Bifidobacterium</taxon>
    </lineage>
</organism>
<dbReference type="RefSeq" id="WP_226666696.1">
    <property type="nucleotide sequence ID" value="NZ_JAHXEJ010000011.1"/>
</dbReference>
<dbReference type="InterPro" id="IPR028994">
    <property type="entry name" value="Integrin_alpha_N"/>
</dbReference>
<reference evidence="1" key="1">
    <citation type="submission" date="2021-07" db="EMBL/GenBank/DDBJ databases">
        <title>Xylan utilisation by Bifidobacterium pseudocatenulatum.</title>
        <authorList>
            <person name="Watanabe Y."/>
        </authorList>
    </citation>
    <scope>NUCLEOTIDE SEQUENCE</scope>
    <source>
        <strain evidence="1">YIT12824</strain>
    </source>
</reference>
<dbReference type="EMBL" id="JAHXEI010000009">
    <property type="protein sequence ID" value="MCB4880904.1"/>
    <property type="molecule type" value="Genomic_DNA"/>
</dbReference>
<dbReference type="SUPFAM" id="SSF69318">
    <property type="entry name" value="Integrin alpha N-terminal domain"/>
    <property type="match status" value="1"/>
</dbReference>
<dbReference type="Proteomes" id="UP001197735">
    <property type="component" value="Unassembled WGS sequence"/>
</dbReference>
<name>A0AAW4TV91_BIFPS</name>
<evidence type="ECO:0000313" key="1">
    <source>
        <dbReference type="EMBL" id="MCB4880904.1"/>
    </source>
</evidence>
<evidence type="ECO:0000313" key="2">
    <source>
        <dbReference type="Proteomes" id="UP001197735"/>
    </source>
</evidence>
<accession>A0AAW4TV91</accession>
<dbReference type="AlphaFoldDB" id="A0AAW4TV91"/>
<comment type="caution">
    <text evidence="1">The sequence shown here is derived from an EMBL/GenBank/DDBJ whole genome shotgun (WGS) entry which is preliminary data.</text>
</comment>
<sequence length="92" mass="10137">MTGGNADCTFNYERNGDLVLSGDWDADGKDTLAVRRGSTYYIKNMLAIGIADSSFIYGHAEDRTFAGDWSGDGHDALAVRRGSTFYVKKYHC</sequence>